<proteinExistence type="predicted"/>
<accession>A0A5M9JC62</accession>
<keyword evidence="2" id="KW-1185">Reference proteome</keyword>
<evidence type="ECO:0000313" key="1">
    <source>
        <dbReference type="EMBL" id="KAA8567198.1"/>
    </source>
</evidence>
<comment type="caution">
    <text evidence="1">The sequence shown here is derived from an EMBL/GenBank/DDBJ whole genome shotgun (WGS) entry which is preliminary data.</text>
</comment>
<protein>
    <submittedName>
        <fullName evidence="1">Uncharacterized protein</fullName>
    </submittedName>
</protein>
<sequence length="197" mass="21296">MSTRMSMSMSMSMSTGIDRDGRHLMFTPRMVSAGAVYACGVDGVDGVGYKYSGAIFLSCIDNTLPPLFYCRPAGVPSHPHEIKQPKRCGVLSIVSTNVNINLSSPSSPLSAGYSFFAIHTHHLHRKSLCIQILHLSSNIDPVCNPADTTCNALHVLTITSRDTSATRKSSRITHIITIIIIPMPILKLSLADISSNP</sequence>
<dbReference type="EMBL" id="VICG01000011">
    <property type="protein sequence ID" value="KAA8567198.1"/>
    <property type="molecule type" value="Genomic_DNA"/>
</dbReference>
<dbReference type="Proteomes" id="UP000322873">
    <property type="component" value="Unassembled WGS sequence"/>
</dbReference>
<gene>
    <name evidence="1" type="ORF">EYC84_010249</name>
</gene>
<reference evidence="1 2" key="1">
    <citation type="submission" date="2019-06" db="EMBL/GenBank/DDBJ databases">
        <title>Genome Sequence of the Brown Rot Fungal Pathogen Monilinia fructicola.</title>
        <authorList>
            <person name="De Miccolis Angelini R.M."/>
            <person name="Landi L."/>
            <person name="Abate D."/>
            <person name="Pollastro S."/>
            <person name="Romanazzi G."/>
            <person name="Faretra F."/>
        </authorList>
    </citation>
    <scope>NUCLEOTIDE SEQUENCE [LARGE SCALE GENOMIC DNA]</scope>
    <source>
        <strain evidence="1 2">Mfrc123</strain>
    </source>
</reference>
<evidence type="ECO:0000313" key="2">
    <source>
        <dbReference type="Proteomes" id="UP000322873"/>
    </source>
</evidence>
<dbReference type="AlphaFoldDB" id="A0A5M9JC62"/>
<name>A0A5M9JC62_MONFR</name>
<organism evidence="1 2">
    <name type="scientific">Monilinia fructicola</name>
    <name type="common">Brown rot fungus</name>
    <name type="synonym">Ciboria fructicola</name>
    <dbReference type="NCBI Taxonomy" id="38448"/>
    <lineage>
        <taxon>Eukaryota</taxon>
        <taxon>Fungi</taxon>
        <taxon>Dikarya</taxon>
        <taxon>Ascomycota</taxon>
        <taxon>Pezizomycotina</taxon>
        <taxon>Leotiomycetes</taxon>
        <taxon>Helotiales</taxon>
        <taxon>Sclerotiniaceae</taxon>
        <taxon>Monilinia</taxon>
    </lineage>
</organism>